<dbReference type="Proteomes" id="UP000070260">
    <property type="component" value="Chromosome"/>
</dbReference>
<reference evidence="1 2" key="1">
    <citation type="journal article" date="2016" name="PLoS ONE">
        <title>Plasmid Characterization and Chromosome Analysis of Two netF+ Clostridium perfringens Isolates Associated with Foal and Canine Necrotizing Enteritis.</title>
        <authorList>
            <person name="Mehdizadeh Gohari I."/>
            <person name="Kropinski A.M."/>
            <person name="Weese S.J."/>
            <person name="Parreira V.R."/>
            <person name="Whitehead A.E."/>
            <person name="Boerlin P."/>
            <person name="Prescott J.F."/>
        </authorList>
    </citation>
    <scope>NUCLEOTIDE SEQUENCE [LARGE SCALE GENOMIC DNA]</scope>
    <source>
        <strain evidence="1 2">JP838</strain>
    </source>
</reference>
<dbReference type="EMBL" id="CP010994">
    <property type="protein sequence ID" value="AMN34446.1"/>
    <property type="molecule type" value="Genomic_DNA"/>
</dbReference>
<protein>
    <recommendedName>
        <fullName evidence="3">Nitrous oxide-stimulated promoter family protein</fullName>
    </recommendedName>
</protein>
<evidence type="ECO:0000313" key="1">
    <source>
        <dbReference type="EMBL" id="AMN34446.1"/>
    </source>
</evidence>
<proteinExistence type="predicted"/>
<sequence>MRLLNRIDKEKEIITLMIKLYCKKKHGGSNGELCNECRELEEYAHKRLTYCKFGNEKSSCKKCPIHCYKKDMKEKVKEVMKFSGPRILIYNPKEYIRHIFK</sequence>
<organism evidence="1 2">
    <name type="scientific">Clostridium perfringens</name>
    <dbReference type="NCBI Taxonomy" id="1502"/>
    <lineage>
        <taxon>Bacteria</taxon>
        <taxon>Bacillati</taxon>
        <taxon>Bacillota</taxon>
        <taxon>Clostridia</taxon>
        <taxon>Eubacteriales</taxon>
        <taxon>Clostridiaceae</taxon>
        <taxon>Clostridium</taxon>
    </lineage>
</organism>
<dbReference type="InterPro" id="IPR020483">
    <property type="entry name" value="Uncharacterised_YgbA"/>
</dbReference>
<evidence type="ECO:0008006" key="3">
    <source>
        <dbReference type="Google" id="ProtNLM"/>
    </source>
</evidence>
<dbReference type="PATRIC" id="fig|1502.177.peg.242"/>
<dbReference type="NCBIfam" id="NF007714">
    <property type="entry name" value="PRK10410.1-2"/>
    <property type="match status" value="1"/>
</dbReference>
<name>A0A127EEV0_CLOPF</name>
<dbReference type="AlphaFoldDB" id="A0A127EEV0"/>
<gene>
    <name evidence="1" type="ORF">JFP838_01305</name>
</gene>
<accession>A0A127EEV0</accession>
<dbReference type="Pfam" id="PF11756">
    <property type="entry name" value="YgbA_NO"/>
    <property type="match status" value="1"/>
</dbReference>
<evidence type="ECO:0000313" key="2">
    <source>
        <dbReference type="Proteomes" id="UP000070260"/>
    </source>
</evidence>